<dbReference type="Pfam" id="PF13240">
    <property type="entry name" value="Zn_Ribbon_1"/>
    <property type="match status" value="1"/>
</dbReference>
<keyword evidence="1" id="KW-0812">Transmembrane</keyword>
<dbReference type="RefSeq" id="WP_007390316.1">
    <property type="nucleotide sequence ID" value="NZ_ADGP01000022.1"/>
</dbReference>
<feature type="domain" description="Zinc-ribbon" evidence="2">
    <location>
        <begin position="13"/>
        <end position="34"/>
    </location>
</feature>
<accession>D3LW06</accession>
<reference evidence="5" key="1">
    <citation type="submission" date="2009-12" db="EMBL/GenBank/DDBJ databases">
        <title>Sequence of Clostridiales genomosp. BVAB3 str. UPII9-5.</title>
        <authorList>
            <person name="Madupu R."/>
            <person name="Durkin A.S."/>
            <person name="Torralba M."/>
            <person name="Methe B."/>
            <person name="Sutton G.G."/>
            <person name="Strausberg R.L."/>
            <person name="Nelson K.E."/>
        </authorList>
    </citation>
    <scope>NUCLEOTIDE SEQUENCE [LARGE SCALE GENOMIC DNA]</scope>
    <source>
        <strain evidence="5">28L</strain>
    </source>
</reference>
<name>D3LW06_9FIRM</name>
<feature type="transmembrane region" description="Helical" evidence="1">
    <location>
        <begin position="70"/>
        <end position="88"/>
    </location>
</feature>
<evidence type="ECO:0000313" key="3">
    <source>
        <dbReference type="EMBL" id="EFD93638.1"/>
    </source>
</evidence>
<evidence type="ECO:0000313" key="5">
    <source>
        <dbReference type="Proteomes" id="UP000003242"/>
    </source>
</evidence>
<dbReference type="EMBL" id="ADGP01000022">
    <property type="protein sequence ID" value="EFD93638.1"/>
    <property type="molecule type" value="Genomic_DNA"/>
</dbReference>
<dbReference type="InterPro" id="IPR026870">
    <property type="entry name" value="Zinc_ribbon_dom"/>
</dbReference>
<dbReference type="Proteomes" id="UP000004018">
    <property type="component" value="Unassembled WGS sequence"/>
</dbReference>
<dbReference type="STRING" id="699218.HMPREF0889_0442"/>
<evidence type="ECO:0000259" key="2">
    <source>
        <dbReference type="Pfam" id="PF13240"/>
    </source>
</evidence>
<proteinExistence type="predicted"/>
<organism evidence="3 5">
    <name type="scientific">Megasphaera lornae</name>
    <dbReference type="NCBI Taxonomy" id="1000568"/>
    <lineage>
        <taxon>Bacteria</taxon>
        <taxon>Bacillati</taxon>
        <taxon>Bacillota</taxon>
        <taxon>Negativicutes</taxon>
        <taxon>Veillonellales</taxon>
        <taxon>Veillonellaceae</taxon>
        <taxon>Megasphaera</taxon>
    </lineage>
</organism>
<evidence type="ECO:0000313" key="6">
    <source>
        <dbReference type="Proteomes" id="UP000004018"/>
    </source>
</evidence>
<protein>
    <recommendedName>
        <fullName evidence="2">Zinc-ribbon domain-containing protein</fullName>
    </recommendedName>
</protein>
<sequence length="89" mass="9723">MATEIQTETTRTCSECGQALKPEATYCPMCGKPIDTGHEPQRNMQAKEAAQTMRPATARTCPCATAKGKWIIGIIIVLIILCGIYYACR</sequence>
<reference evidence="3" key="2">
    <citation type="submission" date="2009-12" db="EMBL/GenBank/DDBJ databases">
        <authorList>
            <person name="Madupu R."/>
            <person name="Durkin A.S."/>
            <person name="Torralba M."/>
            <person name="Methe B."/>
            <person name="Sutton G.G."/>
            <person name="Strausberg R.L."/>
            <person name="Nelson K.E."/>
        </authorList>
    </citation>
    <scope>NUCLEOTIDE SEQUENCE</scope>
    <source>
        <strain evidence="3">28L</strain>
    </source>
</reference>
<dbReference type="AlphaFoldDB" id="D3LW06"/>
<keyword evidence="1" id="KW-0472">Membrane</keyword>
<keyword evidence="6" id="KW-1185">Reference proteome</keyword>
<reference evidence="4 6" key="3">
    <citation type="submission" date="2011-04" db="EMBL/GenBank/DDBJ databases">
        <authorList>
            <person name="Harkins D.M."/>
            <person name="Madupu R."/>
            <person name="Durkin A.S."/>
            <person name="Torralba M."/>
            <person name="Methe B."/>
            <person name="Sutton G.G."/>
            <person name="Nelson K.E."/>
        </authorList>
    </citation>
    <scope>NUCLEOTIDE SEQUENCE [LARGE SCALE GENOMIC DNA]</scope>
    <source>
        <strain evidence="4 6">UPII 199-6</strain>
    </source>
</reference>
<dbReference type="OrthoDB" id="3240505at2"/>
<gene>
    <name evidence="3" type="ORF">HMPREF0889_0442</name>
    <name evidence="4" type="ORF">HMPREF1039_1552</name>
</gene>
<dbReference type="EMBL" id="AFIJ01000003">
    <property type="protein sequence ID" value="EGL42459.1"/>
    <property type="molecule type" value="Genomic_DNA"/>
</dbReference>
<dbReference type="Proteomes" id="UP000003242">
    <property type="component" value="Unassembled WGS sequence"/>
</dbReference>
<keyword evidence="1" id="KW-1133">Transmembrane helix</keyword>
<evidence type="ECO:0000256" key="1">
    <source>
        <dbReference type="SAM" id="Phobius"/>
    </source>
</evidence>
<evidence type="ECO:0000313" key="4">
    <source>
        <dbReference type="EMBL" id="EGL42459.1"/>
    </source>
</evidence>
<comment type="caution">
    <text evidence="3">The sequence shown here is derived from an EMBL/GenBank/DDBJ whole genome shotgun (WGS) entry which is preliminary data.</text>
</comment>